<evidence type="ECO:0008006" key="3">
    <source>
        <dbReference type="Google" id="ProtNLM"/>
    </source>
</evidence>
<evidence type="ECO:0000313" key="2">
    <source>
        <dbReference type="Proteomes" id="UP000576082"/>
    </source>
</evidence>
<name>A0A7X9XAW0_9BACT</name>
<dbReference type="Proteomes" id="UP000576082">
    <property type="component" value="Unassembled WGS sequence"/>
</dbReference>
<protein>
    <recommendedName>
        <fullName evidence="3">Bor protein</fullName>
    </recommendedName>
</protein>
<keyword evidence="2" id="KW-1185">Reference proteome</keyword>
<organism evidence="1 2">
    <name type="scientific">Flammeovirga aprica JL-4</name>
    <dbReference type="NCBI Taxonomy" id="694437"/>
    <lineage>
        <taxon>Bacteria</taxon>
        <taxon>Pseudomonadati</taxon>
        <taxon>Bacteroidota</taxon>
        <taxon>Cytophagia</taxon>
        <taxon>Cytophagales</taxon>
        <taxon>Flammeovirgaceae</taxon>
        <taxon>Flammeovirga</taxon>
    </lineage>
</organism>
<dbReference type="InterPro" id="IPR010438">
    <property type="entry name" value="Lambda_Bor"/>
</dbReference>
<dbReference type="EMBL" id="JABANE010000053">
    <property type="protein sequence ID" value="NME70003.1"/>
    <property type="molecule type" value="Genomic_DNA"/>
</dbReference>
<dbReference type="Pfam" id="PF06291">
    <property type="entry name" value="Lambda_Bor"/>
    <property type="match status" value="1"/>
</dbReference>
<dbReference type="PROSITE" id="PS51257">
    <property type="entry name" value="PROKAR_LIPOPROTEIN"/>
    <property type="match status" value="1"/>
</dbReference>
<comment type="caution">
    <text evidence="1">The sequence shown here is derived from an EMBL/GenBank/DDBJ whole genome shotgun (WGS) entry which is preliminary data.</text>
</comment>
<reference evidence="1 2" key="1">
    <citation type="submission" date="2020-04" db="EMBL/GenBank/DDBJ databases">
        <title>Flammeovirga sp. SR4, a novel species isolated from seawater.</title>
        <authorList>
            <person name="Wang X."/>
        </authorList>
    </citation>
    <scope>NUCLEOTIDE SEQUENCE [LARGE SCALE GENOMIC DNA]</scope>
    <source>
        <strain evidence="1 2">ATCC 23126</strain>
    </source>
</reference>
<evidence type="ECO:0000313" key="1">
    <source>
        <dbReference type="EMBL" id="NME70003.1"/>
    </source>
</evidence>
<dbReference type="AlphaFoldDB" id="A0A7X9XAW0"/>
<accession>A0A7X9XAW0</accession>
<proteinExistence type="predicted"/>
<gene>
    <name evidence="1" type="ORF">HHU12_18665</name>
</gene>
<sequence>MKKIFASLIVMTLLSSCYNTRLFVGDVKPSDSLKEVNKVWTNHLLFGLVPLDNARQNASDYIPDGQTNYVIKTNTSFVNGLVSGVTFGIYTPTQTIYYVPNK</sequence>
<dbReference type="RefSeq" id="WP_169658253.1">
    <property type="nucleotide sequence ID" value="NZ_JABANE010000053.1"/>
</dbReference>